<keyword evidence="8" id="KW-0539">Nucleus</keyword>
<evidence type="ECO:0000256" key="15">
    <source>
        <dbReference type="SAM" id="MobiDB-lite"/>
    </source>
</evidence>
<feature type="domain" description="Retinoblastoma-associated protein C-terminal" evidence="19">
    <location>
        <begin position="950"/>
        <end position="1075"/>
    </location>
</feature>
<dbReference type="SMART" id="SM01367">
    <property type="entry name" value="DUF3452"/>
    <property type="match status" value="1"/>
</dbReference>
<dbReference type="Pfam" id="PF01858">
    <property type="entry name" value="RB_A"/>
    <property type="match status" value="1"/>
</dbReference>
<dbReference type="GO" id="GO:0006357">
    <property type="term" value="P:regulation of transcription by RNA polymerase II"/>
    <property type="evidence" value="ECO:0007669"/>
    <property type="project" value="InterPro"/>
</dbReference>
<keyword evidence="3" id="KW-0678">Repressor</keyword>
<reference evidence="20 21" key="1">
    <citation type="submission" date="2024-02" db="EMBL/GenBank/DDBJ databases">
        <title>Chromosome-scale genome assembly of the rough periwinkle Littorina saxatilis.</title>
        <authorList>
            <person name="De Jode A."/>
            <person name="Faria R."/>
            <person name="Formenti G."/>
            <person name="Sims Y."/>
            <person name="Smith T.P."/>
            <person name="Tracey A."/>
            <person name="Wood J.M.D."/>
            <person name="Zagrodzka Z.B."/>
            <person name="Johannesson K."/>
            <person name="Butlin R.K."/>
            <person name="Leder E.H."/>
        </authorList>
    </citation>
    <scope>NUCLEOTIDE SEQUENCE [LARGE SCALE GENOMIC DNA]</scope>
    <source>
        <strain evidence="20">Snail1</strain>
        <tissue evidence="20">Muscle</tissue>
    </source>
</reference>
<evidence type="ECO:0000256" key="7">
    <source>
        <dbReference type="ARBA" id="ARBA00023163"/>
    </source>
</evidence>
<comment type="function">
    <text evidence="10">Key regulator of entry into cell division. Directly involved in heterochromatin formation by maintaining overall chromatin structure and, in particular, that of constitutive heterochromatin by stabilizing histone methylation. Recruits and targets histone methyltransferases KMT5B and KMT5C, leading to epigenetic transcriptional repression. Controls histone H4 'Lys-20' trimethylation. Probably acts as a transcription repressor by recruiting chromatin-modifying enzymes to promoters. Potent inhibitor of E2F-mediated trans-activation. May act as a tumor suppressor.</text>
</comment>
<evidence type="ECO:0000256" key="8">
    <source>
        <dbReference type="ARBA" id="ARBA00023242"/>
    </source>
</evidence>
<feature type="compositionally biased region" description="Basic and acidic residues" evidence="15">
    <location>
        <begin position="875"/>
        <end position="887"/>
    </location>
</feature>
<dbReference type="GO" id="GO:0005667">
    <property type="term" value="C:transcription regulator complex"/>
    <property type="evidence" value="ECO:0007669"/>
    <property type="project" value="TreeGrafter"/>
</dbReference>
<feature type="compositionally biased region" description="Basic residues" evidence="15">
    <location>
        <begin position="968"/>
        <end position="978"/>
    </location>
</feature>
<evidence type="ECO:0000256" key="11">
    <source>
        <dbReference type="ARBA" id="ARBA00065472"/>
    </source>
</evidence>
<keyword evidence="6" id="KW-0805">Transcription regulation</keyword>
<dbReference type="Pfam" id="PF01857">
    <property type="entry name" value="RB_B"/>
    <property type="match status" value="1"/>
</dbReference>
<dbReference type="SMART" id="SM00385">
    <property type="entry name" value="CYCLIN"/>
    <property type="match status" value="1"/>
</dbReference>
<feature type="compositionally biased region" description="Polar residues" evidence="15">
    <location>
        <begin position="888"/>
        <end position="898"/>
    </location>
</feature>
<dbReference type="InterPro" id="IPR036915">
    <property type="entry name" value="Cyclin-like_sf"/>
</dbReference>
<comment type="subunit">
    <text evidence="11">Component of the DREAM complex (also named LINC complex) at least composed of E2F4, E2F5, LIN9, LIN37, LIN52, LIN54, MYBL1, MYBL2, RBL1, RBL2, RBBP4, TFDP1 and TFDP2. The complex exists in quiescent cells where it represses cell cycle-dependent genes. It dissociates in S phase when LIN9, LIN37, LIN52 and LIN54 form a subcomplex that binds to MYBL2. Interacts with AATF. Interacts with KDM5A. Interacts with KMT5B and KMT5C. Interacts with USP4. Interacts with RBBP9.</text>
</comment>
<evidence type="ECO:0000256" key="6">
    <source>
        <dbReference type="ARBA" id="ARBA00023015"/>
    </source>
</evidence>
<dbReference type="InterPro" id="IPR024599">
    <property type="entry name" value="RB_N"/>
</dbReference>
<evidence type="ECO:0000259" key="19">
    <source>
        <dbReference type="SMART" id="SM01369"/>
    </source>
</evidence>
<dbReference type="Gene3D" id="1.10.472.10">
    <property type="entry name" value="Cyclin-like"/>
    <property type="match status" value="3"/>
</dbReference>
<evidence type="ECO:0000256" key="13">
    <source>
        <dbReference type="ARBA" id="ARBA00081549"/>
    </source>
</evidence>
<dbReference type="SMART" id="SM01368">
    <property type="entry name" value="RB_A"/>
    <property type="match status" value="1"/>
</dbReference>
<feature type="domain" description="Retinoblastoma-associated protein A-box" evidence="18">
    <location>
        <begin position="379"/>
        <end position="580"/>
    </location>
</feature>
<feature type="compositionally biased region" description="Pro residues" evidence="15">
    <location>
        <begin position="900"/>
        <end position="910"/>
    </location>
</feature>
<dbReference type="Proteomes" id="UP001374579">
    <property type="component" value="Unassembled WGS sequence"/>
</dbReference>
<dbReference type="GO" id="GO:0030154">
    <property type="term" value="P:cell differentiation"/>
    <property type="evidence" value="ECO:0007669"/>
    <property type="project" value="TreeGrafter"/>
</dbReference>
<dbReference type="PANTHER" id="PTHR13742:SF17">
    <property type="entry name" value="RE32990P-RELATED"/>
    <property type="match status" value="1"/>
</dbReference>
<dbReference type="GO" id="GO:1990841">
    <property type="term" value="F:promoter-specific chromatin binding"/>
    <property type="evidence" value="ECO:0007669"/>
    <property type="project" value="UniProtKB-ARBA"/>
</dbReference>
<dbReference type="GO" id="GO:0000785">
    <property type="term" value="C:chromatin"/>
    <property type="evidence" value="ECO:0007669"/>
    <property type="project" value="TreeGrafter"/>
</dbReference>
<evidence type="ECO:0000256" key="12">
    <source>
        <dbReference type="ARBA" id="ARBA00071617"/>
    </source>
</evidence>
<dbReference type="SUPFAM" id="SSF47954">
    <property type="entry name" value="Cyclin-like"/>
    <property type="match status" value="2"/>
</dbReference>
<dbReference type="AlphaFoldDB" id="A0AAN9GMP2"/>
<gene>
    <name evidence="20" type="ORF">V1264_000071</name>
</gene>
<comment type="caution">
    <text evidence="20">The sequence shown here is derived from an EMBL/GenBank/DDBJ whole genome shotgun (WGS) entry which is preliminary data.</text>
</comment>
<comment type="subcellular location">
    <subcellularLocation>
        <location evidence="1">Nucleus</location>
    </subcellularLocation>
</comment>
<evidence type="ECO:0000256" key="3">
    <source>
        <dbReference type="ARBA" id="ARBA00022491"/>
    </source>
</evidence>
<dbReference type="InterPro" id="IPR013763">
    <property type="entry name" value="Cyclin-like_dom"/>
</dbReference>
<evidence type="ECO:0000259" key="16">
    <source>
        <dbReference type="SMART" id="SM00385"/>
    </source>
</evidence>
<feature type="compositionally biased region" description="Low complexity" evidence="15">
    <location>
        <begin position="857"/>
        <end position="870"/>
    </location>
</feature>
<feature type="region of interest" description="Disordered" evidence="15">
    <location>
        <begin position="853"/>
        <end position="922"/>
    </location>
</feature>
<evidence type="ECO:0000256" key="9">
    <source>
        <dbReference type="ARBA" id="ARBA00023306"/>
    </source>
</evidence>
<evidence type="ECO:0000256" key="5">
    <source>
        <dbReference type="ARBA" id="ARBA00022853"/>
    </source>
</evidence>
<keyword evidence="21" id="KW-1185">Reference proteome</keyword>
<dbReference type="FunFam" id="1.10.472.10:FF:000082">
    <property type="entry name" value="retinoblastoma-like protein 1 isoform X1"/>
    <property type="match status" value="1"/>
</dbReference>
<dbReference type="InterPro" id="IPR002719">
    <property type="entry name" value="RB_B"/>
</dbReference>
<keyword evidence="7" id="KW-0804">Transcription</keyword>
<evidence type="ECO:0000259" key="18">
    <source>
        <dbReference type="SMART" id="SM01368"/>
    </source>
</evidence>
<dbReference type="InterPro" id="IPR028309">
    <property type="entry name" value="RB_fam"/>
</dbReference>
<dbReference type="SMART" id="SM01369">
    <property type="entry name" value="Rb_C"/>
    <property type="match status" value="1"/>
</dbReference>
<dbReference type="Pfam" id="PF11934">
    <property type="entry name" value="DUF3452"/>
    <property type="match status" value="1"/>
</dbReference>
<sequence length="1075" mass="121692">MGLSEEGEESILHRFEELCLDLNMDTNAKEEALQNYQRIQTNFTLEGDQLHWLACALYEACRRSMVPTVGRGTLEGNCVSLTRLLRSAKFSLIQFFNKMRKWSDMANLNQEFRDKVDRLERNFAVSTVIFKKFEPIFLDIFRDPATDMPRQQRNKKQRRLPCTVTEVFNFAWTMFVQVKGNFPAISDDLVNSYHLLLCCVDWFFANALLGARKDLLKPDFAGLPENYNSREWKAPAEAPCLMDLLCAKHDGLVVEAKTIKEHWWKPHIKRLFEKKGLKGKADTLSSILEIGNFEANVKAINNAYEEYVLSVGDFDERIFLGEDAEEEIGTPGGQRVANLSDEMHRRSLKQHVEETRSLAPATPLTGRRYLKDKDQCQVTPVSTATQSVSRLQALLSGRKTCPSDYLLEEFKNCSKNPCEEVVARVKEMGETFCMHYVQPSDFHPGAHIDFARKRLQLGESLYFKALDSIVMTEKRRLSSSGKDPKEKIDLTGLLSHDLFHRSLLACCLEIVIFSYNSQRMFPWIVDIFEMLPYHFYKVIEIMIRAEEGLSRDVVKHLNHIEESILECFAWRSQSPLWDAIKECTSVPSCEDVTPSTQPAEPRVTAVTTSPAQHPRVRSLVSEGFTPRPQARSILPKDPSCSPTGLSAADIFSSPQPGSAKRRLFQSNTTVSKPAESVLIKQLNAGMGDTVAAGTRSAVQQGTPQTIMAVTSDGRQILIPMNMLQAPGGLGNITATVTRSPKKSIKPKKTGSLALFFRKVYHLAGVRLRELCDQLLVQDEDLRSKMWTCFEHALTQCTDLMCDRHLDQLLMCAVYIMAKVTERPLNFQDIMKCYRFQPQAQSHVYRSVLLTGRKRHTSGSSNGSATSRSSTPTNDDNSRGERERRRSETLANMRSSSTLPVPQPNSQPPTPTRLGGPGGAFDFNTEERGDLIQFYNMVFTDRMRKFALKFSTQNQSGDQPKLSPLPQMRSHKASPRRVSNKHEVYISPHRTAVTKTTPKGMSYCINKSPARDLMAINKMIRMGEPKIMTPLKRTLEVDRDEDSLESPAKVPCLSGNPFMRRLADVNLDRQEAQNHS</sequence>
<comment type="similarity">
    <text evidence="2">Belongs to the retinoblastoma protein (RB) family.</text>
</comment>
<dbReference type="PANTHER" id="PTHR13742">
    <property type="entry name" value="RETINOBLASTOMA-ASSOCIATED PROTEIN RB -RELATED"/>
    <property type="match status" value="1"/>
</dbReference>
<dbReference type="EMBL" id="JBAMIC010000001">
    <property type="protein sequence ID" value="KAK7113914.1"/>
    <property type="molecule type" value="Genomic_DNA"/>
</dbReference>
<evidence type="ECO:0000256" key="10">
    <source>
        <dbReference type="ARBA" id="ARBA00056699"/>
    </source>
</evidence>
<feature type="domain" description="Retinoblastoma-associated protein N-terminal" evidence="17">
    <location>
        <begin position="64"/>
        <end position="206"/>
    </location>
</feature>
<dbReference type="GO" id="GO:0005654">
    <property type="term" value="C:nucleoplasm"/>
    <property type="evidence" value="ECO:0007669"/>
    <property type="project" value="UniProtKB-ARBA"/>
</dbReference>
<evidence type="ECO:0000256" key="1">
    <source>
        <dbReference type="ARBA" id="ARBA00004123"/>
    </source>
</evidence>
<dbReference type="GO" id="GO:0000977">
    <property type="term" value="F:RNA polymerase II transcription regulatory region sequence-specific DNA binding"/>
    <property type="evidence" value="ECO:0007669"/>
    <property type="project" value="TreeGrafter"/>
</dbReference>
<evidence type="ECO:0000256" key="2">
    <source>
        <dbReference type="ARBA" id="ARBA00009475"/>
    </source>
</evidence>
<feature type="domain" description="Cyclin-like" evidence="16">
    <location>
        <begin position="765"/>
        <end position="939"/>
    </location>
</feature>
<evidence type="ECO:0000256" key="14">
    <source>
        <dbReference type="ARBA" id="ARBA00083153"/>
    </source>
</evidence>
<dbReference type="FunFam" id="1.10.472.10:FF:000035">
    <property type="entry name" value="RB transcriptional corepressor-like 1"/>
    <property type="match status" value="1"/>
</dbReference>
<evidence type="ECO:0000259" key="17">
    <source>
        <dbReference type="SMART" id="SM01367"/>
    </source>
</evidence>
<dbReference type="FunFam" id="1.10.472.140:FF:000001">
    <property type="entry name" value="Retinoblastoma-like 2, isoform CRA_a"/>
    <property type="match status" value="1"/>
</dbReference>
<keyword evidence="4" id="KW-0597">Phosphoprotein</keyword>
<keyword evidence="5" id="KW-0156">Chromatin regulator</keyword>
<evidence type="ECO:0000256" key="4">
    <source>
        <dbReference type="ARBA" id="ARBA00022553"/>
    </source>
</evidence>
<dbReference type="Gene3D" id="1.10.472.140">
    <property type="match status" value="1"/>
</dbReference>
<proteinExistence type="inferred from homology"/>
<accession>A0AAN9GMP2</accession>
<dbReference type="GO" id="GO:2000134">
    <property type="term" value="P:negative regulation of G1/S transition of mitotic cell cycle"/>
    <property type="evidence" value="ECO:0007669"/>
    <property type="project" value="TreeGrafter"/>
</dbReference>
<protein>
    <recommendedName>
        <fullName evidence="12">Retinoblastoma-like protein 1</fullName>
    </recommendedName>
    <alternativeName>
        <fullName evidence="14">107 kDa retinoblastoma-associated protein</fullName>
    </alternativeName>
    <alternativeName>
        <fullName evidence="13">pRb1</fullName>
    </alternativeName>
</protein>
<evidence type="ECO:0000313" key="20">
    <source>
        <dbReference type="EMBL" id="KAK7113914.1"/>
    </source>
</evidence>
<dbReference type="InterPro" id="IPR002720">
    <property type="entry name" value="RB_A"/>
</dbReference>
<keyword evidence="9" id="KW-0131">Cell cycle</keyword>
<evidence type="ECO:0000313" key="21">
    <source>
        <dbReference type="Proteomes" id="UP001374579"/>
    </source>
</evidence>
<feature type="region of interest" description="Disordered" evidence="15">
    <location>
        <begin position="591"/>
        <end position="617"/>
    </location>
</feature>
<name>A0AAN9GMP2_9CAEN</name>
<feature type="region of interest" description="Disordered" evidence="15">
    <location>
        <begin position="951"/>
        <end position="979"/>
    </location>
</feature>
<dbReference type="InterPro" id="IPR015030">
    <property type="entry name" value="RB_C"/>
</dbReference>
<dbReference type="GO" id="GO:0006325">
    <property type="term" value="P:chromatin organization"/>
    <property type="evidence" value="ECO:0007669"/>
    <property type="project" value="UniProtKB-KW"/>
</dbReference>
<organism evidence="20 21">
    <name type="scientific">Littorina saxatilis</name>
    <dbReference type="NCBI Taxonomy" id="31220"/>
    <lineage>
        <taxon>Eukaryota</taxon>
        <taxon>Metazoa</taxon>
        <taxon>Spiralia</taxon>
        <taxon>Lophotrochozoa</taxon>
        <taxon>Mollusca</taxon>
        <taxon>Gastropoda</taxon>
        <taxon>Caenogastropoda</taxon>
        <taxon>Littorinimorpha</taxon>
        <taxon>Littorinoidea</taxon>
        <taxon>Littorinidae</taxon>
        <taxon>Littorina</taxon>
    </lineage>
</organism>